<feature type="domain" description="Arrestin C-terminal-like" evidence="2">
    <location>
        <begin position="417"/>
        <end position="559"/>
    </location>
</feature>
<dbReference type="Pfam" id="PF02752">
    <property type="entry name" value="Arrestin_C"/>
    <property type="match status" value="1"/>
</dbReference>
<dbReference type="GeneID" id="19126523"/>
<gene>
    <name evidence="3" type="ORF">COCMIDRAFT_84733</name>
</gene>
<dbReference type="KEGG" id="bor:COCMIDRAFT_84733"/>
<dbReference type="AlphaFoldDB" id="W6ZPI0"/>
<dbReference type="Gene3D" id="2.60.40.640">
    <property type="match status" value="2"/>
</dbReference>
<dbReference type="eggNOG" id="ENOG502RWPB">
    <property type="taxonomic scope" value="Eukaryota"/>
</dbReference>
<protein>
    <recommendedName>
        <fullName evidence="2">Arrestin C-terminal-like domain-containing protein</fullName>
    </recommendedName>
</protein>
<dbReference type="SUPFAM" id="SSF81296">
    <property type="entry name" value="E set domains"/>
    <property type="match status" value="1"/>
</dbReference>
<feature type="compositionally biased region" description="Basic residues" evidence="1">
    <location>
        <begin position="132"/>
        <end position="144"/>
    </location>
</feature>
<feature type="region of interest" description="Disordered" evidence="1">
    <location>
        <begin position="579"/>
        <end position="608"/>
    </location>
</feature>
<dbReference type="OrthoDB" id="298939at2759"/>
<dbReference type="InterPro" id="IPR011022">
    <property type="entry name" value="Arrestin_C-like"/>
</dbReference>
<evidence type="ECO:0000259" key="2">
    <source>
        <dbReference type="Pfam" id="PF02752"/>
    </source>
</evidence>
<dbReference type="STRING" id="930090.W6ZPI0"/>
<evidence type="ECO:0000313" key="4">
    <source>
        <dbReference type="Proteomes" id="UP000054032"/>
    </source>
</evidence>
<feature type="region of interest" description="Disordered" evidence="1">
    <location>
        <begin position="1"/>
        <end position="91"/>
    </location>
</feature>
<accession>W6ZPI0</accession>
<feature type="region of interest" description="Disordered" evidence="1">
    <location>
        <begin position="690"/>
        <end position="721"/>
    </location>
</feature>
<dbReference type="InterPro" id="IPR014756">
    <property type="entry name" value="Ig_E-set"/>
</dbReference>
<feature type="compositionally biased region" description="Basic and acidic residues" evidence="1">
    <location>
        <begin position="71"/>
        <end position="91"/>
    </location>
</feature>
<evidence type="ECO:0000256" key="1">
    <source>
        <dbReference type="SAM" id="MobiDB-lite"/>
    </source>
</evidence>
<feature type="compositionally biased region" description="Basic and acidic residues" evidence="1">
    <location>
        <begin position="13"/>
        <end position="31"/>
    </location>
</feature>
<dbReference type="HOGENOM" id="CLU_016424_0_0_1"/>
<proteinExistence type="predicted"/>
<dbReference type="Proteomes" id="UP000054032">
    <property type="component" value="Unassembled WGS sequence"/>
</dbReference>
<reference evidence="3 4" key="1">
    <citation type="journal article" date="2013" name="PLoS Genet.">
        <title>Comparative genome structure, secondary metabolite, and effector coding capacity across Cochliobolus pathogens.</title>
        <authorList>
            <person name="Condon B.J."/>
            <person name="Leng Y."/>
            <person name="Wu D."/>
            <person name="Bushley K.E."/>
            <person name="Ohm R.A."/>
            <person name="Otillar R."/>
            <person name="Martin J."/>
            <person name="Schackwitz W."/>
            <person name="Grimwood J."/>
            <person name="MohdZainudin N."/>
            <person name="Xue C."/>
            <person name="Wang R."/>
            <person name="Manning V.A."/>
            <person name="Dhillon B."/>
            <person name="Tu Z.J."/>
            <person name="Steffenson B.J."/>
            <person name="Salamov A."/>
            <person name="Sun H."/>
            <person name="Lowry S."/>
            <person name="LaButti K."/>
            <person name="Han J."/>
            <person name="Copeland A."/>
            <person name="Lindquist E."/>
            <person name="Barry K."/>
            <person name="Schmutz J."/>
            <person name="Baker S.E."/>
            <person name="Ciuffetti L.M."/>
            <person name="Grigoriev I.V."/>
            <person name="Zhong S."/>
            <person name="Turgeon B.G."/>
        </authorList>
    </citation>
    <scope>NUCLEOTIDE SEQUENCE [LARGE SCALE GENOMIC DNA]</scope>
    <source>
        <strain evidence="3 4">ATCC 44560</strain>
    </source>
</reference>
<dbReference type="InterPro" id="IPR014752">
    <property type="entry name" value="Arrestin-like_C"/>
</dbReference>
<keyword evidence="4" id="KW-1185">Reference proteome</keyword>
<dbReference type="EMBL" id="KI963932">
    <property type="protein sequence ID" value="EUC49399.1"/>
    <property type="molecule type" value="Genomic_DNA"/>
</dbReference>
<organism evidence="3 4">
    <name type="scientific">Bipolaris oryzae ATCC 44560</name>
    <dbReference type="NCBI Taxonomy" id="930090"/>
    <lineage>
        <taxon>Eukaryota</taxon>
        <taxon>Fungi</taxon>
        <taxon>Dikarya</taxon>
        <taxon>Ascomycota</taxon>
        <taxon>Pezizomycotina</taxon>
        <taxon>Dothideomycetes</taxon>
        <taxon>Pleosporomycetidae</taxon>
        <taxon>Pleosporales</taxon>
        <taxon>Pleosporineae</taxon>
        <taxon>Pleosporaceae</taxon>
        <taxon>Bipolaris</taxon>
    </lineage>
</organism>
<feature type="compositionally biased region" description="Basic residues" evidence="1">
    <location>
        <begin position="581"/>
        <end position="591"/>
    </location>
</feature>
<name>W6ZPI0_COCMI</name>
<dbReference type="RefSeq" id="XP_007684129.1">
    <property type="nucleotide sequence ID" value="XM_007685939.1"/>
</dbReference>
<evidence type="ECO:0000313" key="3">
    <source>
        <dbReference type="EMBL" id="EUC49399.1"/>
    </source>
</evidence>
<sequence length="763" mass="84823">MIGSPTSGPKAHSTVDSRTKPRPLSDIREATESTIADSLSRDILVETPLHCPSPTEMSPPSHDASGQCHSNDVRNMENAEPDSRNSVESDGLRHVHRGRFAETPSSQHFIDCNNRTNISSVSASNIPPRSSSKFRVRSVSRMRKTQQILPQSMIHSTTAETLNVVQARPLSPSRSRTSIIPNNGQSQSPVRLTAARFNPVAHDTNGRIPSKTFIRQSLPKALLEHPAHRHPRIELGLDLSAGVFVGGGCIEGTVQIDIDDAERVRHRRTLDIAQISIDLLGIEEASGNRRAVFLSLATELIGKENPPPQNMVDTQESIGPENTFWHLVPSTTNLAFSLSLPLDVGPSPFYSKNARIRYLLYASLLIRDRSKRHLVSTSEDVTVLPVYDPEKALVSLPSPLNASDEWIRPRDTTVEVIRLTAGIHRQVWVSGTNIFADVYVVNNSNKTVKKIELQLERDILCYKHAAASTMEKSAGQSRIFDSNERTILSKAMVKNGSPGWHGVAAGQTHLRTCDLEVPRGYATVKCGKYFEVRYFLNVIAYSAHTRLVTVQLPIVLIHMNSLDVVPNSVTQVALAIEEKRTSHHSPPRLSRHASGSVQGRAFAAPRTESLKRIRDRDETLKELGRTLEQSPRKYNLRRANSNFDYRTLPTNTHDSSVRHGKTADLQDGLRRIRSNNVVGSKYTNTLQRMHSARSRQGAESALGFREAEVREDTELGESDSSGDRLLGARLDGISERPYWFSKRKSFEKWKDVANLGVGWLKSG</sequence>
<feature type="region of interest" description="Disordered" evidence="1">
    <location>
        <begin position="120"/>
        <end position="146"/>
    </location>
</feature>